<proteinExistence type="predicted"/>
<evidence type="ECO:0000313" key="8">
    <source>
        <dbReference type="Proteomes" id="UP000311382"/>
    </source>
</evidence>
<dbReference type="PANTHER" id="PTHR31465">
    <property type="entry name" value="PROTEIN RTA1-RELATED"/>
    <property type="match status" value="1"/>
</dbReference>
<evidence type="ECO:0000256" key="5">
    <source>
        <dbReference type="SAM" id="MobiDB-lite"/>
    </source>
</evidence>
<gene>
    <name evidence="7" type="ORF">DMC30DRAFT_374827</name>
</gene>
<organism evidence="7 8">
    <name type="scientific">Rhodotorula diobovata</name>
    <dbReference type="NCBI Taxonomy" id="5288"/>
    <lineage>
        <taxon>Eukaryota</taxon>
        <taxon>Fungi</taxon>
        <taxon>Dikarya</taxon>
        <taxon>Basidiomycota</taxon>
        <taxon>Pucciniomycotina</taxon>
        <taxon>Microbotryomycetes</taxon>
        <taxon>Sporidiobolales</taxon>
        <taxon>Sporidiobolaceae</taxon>
        <taxon>Rhodotorula</taxon>
    </lineage>
</organism>
<feature type="transmembrane region" description="Helical" evidence="6">
    <location>
        <begin position="35"/>
        <end position="54"/>
    </location>
</feature>
<evidence type="ECO:0000313" key="7">
    <source>
        <dbReference type="EMBL" id="TNY22111.1"/>
    </source>
</evidence>
<evidence type="ECO:0000256" key="2">
    <source>
        <dbReference type="ARBA" id="ARBA00022692"/>
    </source>
</evidence>
<evidence type="ECO:0000256" key="6">
    <source>
        <dbReference type="SAM" id="Phobius"/>
    </source>
</evidence>
<dbReference type="Pfam" id="PF04479">
    <property type="entry name" value="RTA1"/>
    <property type="match status" value="1"/>
</dbReference>
<comment type="caution">
    <text evidence="7">The sequence shown here is derived from an EMBL/GenBank/DDBJ whole genome shotgun (WGS) entry which is preliminary data.</text>
</comment>
<dbReference type="STRING" id="5288.A0A5C5G2A8"/>
<dbReference type="Proteomes" id="UP000311382">
    <property type="component" value="Unassembled WGS sequence"/>
</dbReference>
<dbReference type="GO" id="GO:0005886">
    <property type="term" value="C:plasma membrane"/>
    <property type="evidence" value="ECO:0007669"/>
    <property type="project" value="TreeGrafter"/>
</dbReference>
<dbReference type="GO" id="GO:0000324">
    <property type="term" value="C:fungal-type vacuole"/>
    <property type="evidence" value="ECO:0007669"/>
    <property type="project" value="TreeGrafter"/>
</dbReference>
<feature type="transmembrane region" description="Helical" evidence="6">
    <location>
        <begin position="99"/>
        <end position="123"/>
    </location>
</feature>
<evidence type="ECO:0000256" key="1">
    <source>
        <dbReference type="ARBA" id="ARBA00004141"/>
    </source>
</evidence>
<comment type="subcellular location">
    <subcellularLocation>
        <location evidence="1">Membrane</location>
        <topology evidence="1">Multi-pass membrane protein</topology>
    </subcellularLocation>
</comment>
<accession>A0A5C5G2A8</accession>
<feature type="transmembrane region" description="Helical" evidence="6">
    <location>
        <begin position="256"/>
        <end position="277"/>
    </location>
</feature>
<evidence type="ECO:0000256" key="3">
    <source>
        <dbReference type="ARBA" id="ARBA00022989"/>
    </source>
</evidence>
<dbReference type="AlphaFoldDB" id="A0A5C5G2A8"/>
<feature type="transmembrane region" description="Helical" evidence="6">
    <location>
        <begin position="173"/>
        <end position="196"/>
    </location>
</feature>
<feature type="region of interest" description="Disordered" evidence="5">
    <location>
        <begin position="284"/>
        <end position="313"/>
    </location>
</feature>
<feature type="transmembrane region" description="Helical" evidence="6">
    <location>
        <begin position="216"/>
        <end position="236"/>
    </location>
</feature>
<evidence type="ECO:0000256" key="4">
    <source>
        <dbReference type="ARBA" id="ARBA00023136"/>
    </source>
</evidence>
<keyword evidence="3 6" id="KW-1133">Transmembrane helix</keyword>
<dbReference type="PANTHER" id="PTHR31465:SF9">
    <property type="entry name" value="SPHINGOID LONG-CHAIN BASE TRANSPORTER RSB1"/>
    <property type="match status" value="1"/>
</dbReference>
<name>A0A5C5G2A8_9BASI</name>
<sequence>MSACVDCTAPYPPLPTPTPDNGELDFNIYGYDPSLAAAIVFLVAFGLITLWQAGLVVRSRIWWLTVLVVGGLGEIIGWAGRAWAAKDPYSLNAFLTQQICLILAPCFFSATCYGILGMVVRALGRQYSVLRPSLYLWIFCVADLVAIVVQAIGGAMAALALQDGKSSESGTHIMVAGIAFQLACMIAFSGLALDVYRRARRDRSYRSRPHAQEGRLTRVGWGLAWATGWIIVRGIYRTVELAEGWTGYLITHEPYFAVLDSMAMVLCQAVFCVAWPAKERPVAVERRESHDSQQTAAPPSPARGSGEKKVQSV</sequence>
<feature type="transmembrane region" description="Helical" evidence="6">
    <location>
        <begin position="61"/>
        <end position="79"/>
    </location>
</feature>
<dbReference type="EMBL" id="SOZI01000031">
    <property type="protein sequence ID" value="TNY22111.1"/>
    <property type="molecule type" value="Genomic_DNA"/>
</dbReference>
<keyword evidence="4 6" id="KW-0472">Membrane</keyword>
<keyword evidence="2 6" id="KW-0812">Transmembrane</keyword>
<reference evidence="7 8" key="1">
    <citation type="submission" date="2019-03" db="EMBL/GenBank/DDBJ databases">
        <title>Rhodosporidium diobovatum UCD-FST 08-225 genome sequencing, assembly, and annotation.</title>
        <authorList>
            <person name="Fakankun I.U."/>
            <person name="Fristensky B."/>
            <person name="Levin D.B."/>
        </authorList>
    </citation>
    <scope>NUCLEOTIDE SEQUENCE [LARGE SCALE GENOMIC DNA]</scope>
    <source>
        <strain evidence="7 8">UCD-FST 08-225</strain>
    </source>
</reference>
<keyword evidence="8" id="KW-1185">Reference proteome</keyword>
<dbReference type="OrthoDB" id="3358017at2759"/>
<feature type="transmembrane region" description="Helical" evidence="6">
    <location>
        <begin position="135"/>
        <end position="161"/>
    </location>
</feature>
<dbReference type="InterPro" id="IPR007568">
    <property type="entry name" value="RTA1"/>
</dbReference>
<protein>
    <submittedName>
        <fullName evidence="7">RTA1 like protein-domain-containing protein</fullName>
    </submittedName>
</protein>